<evidence type="ECO:0000259" key="2">
    <source>
        <dbReference type="PROSITE" id="PS51084"/>
    </source>
</evidence>
<reference evidence="3" key="1">
    <citation type="submission" date="2020-07" db="EMBL/GenBank/DDBJ databases">
        <title>Methanobacterium. sp. MethCan genome.</title>
        <authorList>
            <person name="Postec A."/>
            <person name="Quemeneur M."/>
        </authorList>
    </citation>
    <scope>NUCLEOTIDE SEQUENCE</scope>
    <source>
        <strain evidence="3">MethCAN</strain>
    </source>
</reference>
<evidence type="ECO:0000313" key="4">
    <source>
        <dbReference type="Proteomes" id="UP000681041"/>
    </source>
</evidence>
<dbReference type="AlphaFoldDB" id="A0A8T8K6H2"/>
<proteinExistence type="predicted"/>
<dbReference type="PROSITE" id="PS51084">
    <property type="entry name" value="HIT_2"/>
    <property type="match status" value="1"/>
</dbReference>
<dbReference type="GO" id="GO:0003824">
    <property type="term" value="F:catalytic activity"/>
    <property type="evidence" value="ECO:0007669"/>
    <property type="project" value="InterPro"/>
</dbReference>
<dbReference type="Proteomes" id="UP000681041">
    <property type="component" value="Chromosome"/>
</dbReference>
<feature type="domain" description="HIT" evidence="2">
    <location>
        <begin position="1"/>
        <end position="104"/>
    </location>
</feature>
<protein>
    <submittedName>
        <fullName evidence="3">HIT family protein</fullName>
    </submittedName>
</protein>
<dbReference type="KEGG" id="meme:HYG87_04525"/>
<evidence type="ECO:0000256" key="1">
    <source>
        <dbReference type="PROSITE-ProRule" id="PRU00464"/>
    </source>
</evidence>
<dbReference type="InterPro" id="IPR011146">
    <property type="entry name" value="HIT-like"/>
</dbReference>
<dbReference type="GeneID" id="64820004"/>
<organism evidence="3 4">
    <name type="scientific">Methanobacterium alkalithermotolerans</name>
    <dbReference type="NCBI Taxonomy" id="2731220"/>
    <lineage>
        <taxon>Archaea</taxon>
        <taxon>Methanobacteriati</taxon>
        <taxon>Methanobacteriota</taxon>
        <taxon>Methanomada group</taxon>
        <taxon>Methanobacteria</taxon>
        <taxon>Methanobacteriales</taxon>
        <taxon>Methanobacteriaceae</taxon>
        <taxon>Methanobacterium</taxon>
    </lineage>
</organism>
<dbReference type="SUPFAM" id="SSF54197">
    <property type="entry name" value="HIT-like"/>
    <property type="match status" value="1"/>
</dbReference>
<dbReference type="Pfam" id="PF01230">
    <property type="entry name" value="HIT"/>
    <property type="match status" value="1"/>
</dbReference>
<comment type="caution">
    <text evidence="1">Lacks conserved residue(s) required for the propagation of feature annotation.</text>
</comment>
<name>A0A8T8K6H2_9EURY</name>
<gene>
    <name evidence="3" type="ORF">HYG87_04525</name>
</gene>
<evidence type="ECO:0000313" key="3">
    <source>
        <dbReference type="EMBL" id="QUH23085.1"/>
    </source>
</evidence>
<dbReference type="OrthoDB" id="26806at2157"/>
<dbReference type="RefSeq" id="WP_211534032.1">
    <property type="nucleotide sequence ID" value="NZ_CP058560.1"/>
</dbReference>
<keyword evidence="4" id="KW-1185">Reference proteome</keyword>
<dbReference type="EMBL" id="CP058560">
    <property type="protein sequence ID" value="QUH23085.1"/>
    <property type="molecule type" value="Genomic_DNA"/>
</dbReference>
<dbReference type="Gene3D" id="3.30.428.10">
    <property type="entry name" value="HIT-like"/>
    <property type="match status" value="1"/>
</dbReference>
<accession>A0A8T8K6H2</accession>
<dbReference type="InterPro" id="IPR036265">
    <property type="entry name" value="HIT-like_sf"/>
</dbReference>
<sequence length="146" mass="17320">METEPHPRDLITQTRYWYIFLDPDQKNLGTCIVSLKRESGHLSSLKPAEWQEFIKIVYQLEKSIKKAFKATLFNWGCFLSEIEENKLLHLEWHVIPRYQQKLEFEKKSFSDPCFGKSTIQICGETLILPYSLRNKIISKIRENLNI</sequence>